<evidence type="ECO:0000256" key="9">
    <source>
        <dbReference type="ARBA" id="ARBA00023144"/>
    </source>
</evidence>
<keyword evidence="16" id="KW-1185">Reference proteome</keyword>
<dbReference type="InterPro" id="IPR006204">
    <property type="entry name" value="GHMP_kinase_N_dom"/>
</dbReference>
<dbReference type="InterPro" id="IPR020568">
    <property type="entry name" value="Ribosomal_Su5_D2-typ_SF"/>
</dbReference>
<keyword evidence="2" id="KW-0963">Cytoplasm</keyword>
<dbReference type="Pfam" id="PF10509">
    <property type="entry name" value="GalKase_gal_bdg"/>
    <property type="match status" value="1"/>
</dbReference>
<gene>
    <name evidence="15" type="primary">galK</name>
    <name evidence="15" type="ORF">M8330_01440</name>
</gene>
<dbReference type="GO" id="GO:0005829">
    <property type="term" value="C:cytosol"/>
    <property type="evidence" value="ECO:0007669"/>
    <property type="project" value="TreeGrafter"/>
</dbReference>
<feature type="domain" description="GHMP kinase N-terminal" evidence="12">
    <location>
        <begin position="100"/>
        <end position="190"/>
    </location>
</feature>
<dbReference type="InterPro" id="IPR019741">
    <property type="entry name" value="Galactokinase_CS"/>
</dbReference>
<dbReference type="AlphaFoldDB" id="A0A9X2IET7"/>
<dbReference type="FunFam" id="3.30.230.10:FF:000017">
    <property type="entry name" value="Galactokinase"/>
    <property type="match status" value="1"/>
</dbReference>
<dbReference type="EMBL" id="JAMOIL010000001">
    <property type="protein sequence ID" value="MCM0618955.1"/>
    <property type="molecule type" value="Genomic_DNA"/>
</dbReference>
<evidence type="ECO:0000256" key="10">
    <source>
        <dbReference type="ARBA" id="ARBA00023277"/>
    </source>
</evidence>
<accession>A0A9X2IET7</accession>
<dbReference type="Gene3D" id="3.30.70.890">
    <property type="entry name" value="GHMP kinase, C-terminal domain"/>
    <property type="match status" value="1"/>
</dbReference>
<dbReference type="Pfam" id="PF00288">
    <property type="entry name" value="GHMP_kinases_N"/>
    <property type="match status" value="1"/>
</dbReference>
<evidence type="ECO:0000259" key="12">
    <source>
        <dbReference type="Pfam" id="PF00288"/>
    </source>
</evidence>
<reference evidence="15" key="1">
    <citation type="submission" date="2022-05" db="EMBL/GenBank/DDBJ databases">
        <authorList>
            <person name="Tuo L."/>
        </authorList>
    </citation>
    <scope>NUCLEOTIDE SEQUENCE</scope>
    <source>
        <strain evidence="15">BSK12Z-4</strain>
    </source>
</reference>
<dbReference type="Gene3D" id="3.30.230.10">
    <property type="match status" value="1"/>
</dbReference>
<keyword evidence="10" id="KW-0119">Carbohydrate metabolism</keyword>
<evidence type="ECO:0000256" key="2">
    <source>
        <dbReference type="ARBA" id="ARBA00022490"/>
    </source>
</evidence>
<feature type="domain" description="GHMP kinase C-terminal" evidence="13">
    <location>
        <begin position="288"/>
        <end position="367"/>
    </location>
</feature>
<evidence type="ECO:0000256" key="1">
    <source>
        <dbReference type="ARBA" id="ARBA00006566"/>
    </source>
</evidence>
<evidence type="ECO:0000313" key="16">
    <source>
        <dbReference type="Proteomes" id="UP001139485"/>
    </source>
</evidence>
<dbReference type="GO" id="GO:0004335">
    <property type="term" value="F:galactokinase activity"/>
    <property type="evidence" value="ECO:0007669"/>
    <property type="project" value="UniProtKB-UniRule"/>
</dbReference>
<dbReference type="PROSITE" id="PS00106">
    <property type="entry name" value="GALACTOKINASE"/>
    <property type="match status" value="1"/>
</dbReference>
<proteinExistence type="inferred from homology"/>
<dbReference type="GO" id="GO:0006012">
    <property type="term" value="P:galactose metabolic process"/>
    <property type="evidence" value="ECO:0007669"/>
    <property type="project" value="UniProtKB-UniRule"/>
</dbReference>
<evidence type="ECO:0000256" key="3">
    <source>
        <dbReference type="ARBA" id="ARBA00022679"/>
    </source>
</evidence>
<evidence type="ECO:0000256" key="11">
    <source>
        <dbReference type="NCBIfam" id="TIGR00131"/>
    </source>
</evidence>
<dbReference type="NCBIfam" id="TIGR00131">
    <property type="entry name" value="gal_kin"/>
    <property type="match status" value="1"/>
</dbReference>
<dbReference type="Pfam" id="PF08544">
    <property type="entry name" value="GHMP_kinases_C"/>
    <property type="match status" value="1"/>
</dbReference>
<sequence>MTFLEPGDPQTTAEHLGGAFREAFGAPAQVVGRAPGRVNLIGEHTDYNAGLVLPLALAHATFAAARRRTDDRVRVRSRQSDETWEGTLAEASAAPGWAGYAAGVLWALAEREGVPVPGMDVLVDSTVPLGAGLSSSAALECAVAVAAVALADQELDDDLRARLVRAAMTAETEVVGAPTGGMDQTIAMHGRGGAALLIDFRSGEHRPVPLDLDDLGLTVLVTDTRVSHALHDGGYASRRADCEEAARLLGLPSLREATLEQVEGLADDRLRRRARHIVTEIARVTATVEALAEQDRAALGRLFLASHVSMRDDFEISCEELDTVVETAVEAGAVGARMTGGGFGGSAVSLVPTERVSAVVRAIDARFVTAGFRAPAHLLGVPSVGAGRLG</sequence>
<evidence type="ECO:0000259" key="14">
    <source>
        <dbReference type="Pfam" id="PF10509"/>
    </source>
</evidence>
<keyword evidence="3 15" id="KW-0808">Transferase</keyword>
<evidence type="ECO:0000256" key="8">
    <source>
        <dbReference type="ARBA" id="ARBA00022842"/>
    </source>
</evidence>
<evidence type="ECO:0000313" key="15">
    <source>
        <dbReference type="EMBL" id="MCM0618955.1"/>
    </source>
</evidence>
<dbReference type="SUPFAM" id="SSF54211">
    <property type="entry name" value="Ribosomal protein S5 domain 2-like"/>
    <property type="match status" value="1"/>
</dbReference>
<dbReference type="SUPFAM" id="SSF55060">
    <property type="entry name" value="GHMP Kinase, C-terminal domain"/>
    <property type="match status" value="1"/>
</dbReference>
<keyword evidence="9" id="KW-0299">Galactose metabolism</keyword>
<dbReference type="PIRSF" id="PIRSF000530">
    <property type="entry name" value="Galactokinase"/>
    <property type="match status" value="1"/>
</dbReference>
<organism evidence="15 16">
    <name type="scientific">Nocardioides bruguierae</name>
    <dbReference type="NCBI Taxonomy" id="2945102"/>
    <lineage>
        <taxon>Bacteria</taxon>
        <taxon>Bacillati</taxon>
        <taxon>Actinomycetota</taxon>
        <taxon>Actinomycetes</taxon>
        <taxon>Propionibacteriales</taxon>
        <taxon>Nocardioidaceae</taxon>
        <taxon>Nocardioides</taxon>
    </lineage>
</organism>
<evidence type="ECO:0000256" key="4">
    <source>
        <dbReference type="ARBA" id="ARBA00022723"/>
    </source>
</evidence>
<dbReference type="InterPro" id="IPR013750">
    <property type="entry name" value="GHMP_kinase_C_dom"/>
</dbReference>
<keyword evidence="7" id="KW-0067">ATP-binding</keyword>
<dbReference type="PANTHER" id="PTHR10457:SF7">
    <property type="entry name" value="GALACTOKINASE-RELATED"/>
    <property type="match status" value="1"/>
</dbReference>
<dbReference type="InterPro" id="IPR019539">
    <property type="entry name" value="GalKase_N"/>
</dbReference>
<keyword evidence="4" id="KW-0479">Metal-binding</keyword>
<name>A0A9X2IET7_9ACTN</name>
<dbReference type="InterPro" id="IPR014721">
    <property type="entry name" value="Ribsml_uS5_D2-typ_fold_subgr"/>
</dbReference>
<dbReference type="FunFam" id="3.30.70.890:FF:000001">
    <property type="entry name" value="Galactokinase"/>
    <property type="match status" value="1"/>
</dbReference>
<dbReference type="InterPro" id="IPR006206">
    <property type="entry name" value="Mevalonate/galactokinase"/>
</dbReference>
<comment type="caution">
    <text evidence="15">The sequence shown here is derived from an EMBL/GenBank/DDBJ whole genome shotgun (WGS) entry which is preliminary data.</text>
</comment>
<dbReference type="PANTHER" id="PTHR10457">
    <property type="entry name" value="MEVALONATE KINASE/GALACTOKINASE"/>
    <property type="match status" value="1"/>
</dbReference>
<dbReference type="InterPro" id="IPR036554">
    <property type="entry name" value="GHMP_kinase_C_sf"/>
</dbReference>
<dbReference type="Proteomes" id="UP001139485">
    <property type="component" value="Unassembled WGS sequence"/>
</dbReference>
<evidence type="ECO:0000256" key="5">
    <source>
        <dbReference type="ARBA" id="ARBA00022741"/>
    </source>
</evidence>
<dbReference type="RefSeq" id="WP_250825881.1">
    <property type="nucleotide sequence ID" value="NZ_JAMOIL010000001.1"/>
</dbReference>
<evidence type="ECO:0000256" key="6">
    <source>
        <dbReference type="ARBA" id="ARBA00022777"/>
    </source>
</evidence>
<keyword evidence="5" id="KW-0547">Nucleotide-binding</keyword>
<dbReference type="InterPro" id="IPR000705">
    <property type="entry name" value="Galactokinase"/>
</dbReference>
<keyword evidence="8" id="KW-0460">Magnesium</keyword>
<dbReference type="PROSITE" id="PS00627">
    <property type="entry name" value="GHMP_KINASES_ATP"/>
    <property type="match status" value="1"/>
</dbReference>
<dbReference type="GO" id="GO:0005524">
    <property type="term" value="F:ATP binding"/>
    <property type="evidence" value="ECO:0007669"/>
    <property type="project" value="UniProtKB-UniRule"/>
</dbReference>
<dbReference type="PRINTS" id="PR00473">
    <property type="entry name" value="GALCTOKINASE"/>
</dbReference>
<comment type="similarity">
    <text evidence="1">Belongs to the GHMP kinase family. GalK subfamily.</text>
</comment>
<evidence type="ECO:0000256" key="7">
    <source>
        <dbReference type="ARBA" id="ARBA00022840"/>
    </source>
</evidence>
<dbReference type="GO" id="GO:0046872">
    <property type="term" value="F:metal ion binding"/>
    <property type="evidence" value="ECO:0007669"/>
    <property type="project" value="UniProtKB-KW"/>
</dbReference>
<feature type="domain" description="Galactokinase N-terminal" evidence="14">
    <location>
        <begin position="19"/>
        <end position="67"/>
    </location>
</feature>
<dbReference type="PRINTS" id="PR00959">
    <property type="entry name" value="MEVGALKINASE"/>
</dbReference>
<dbReference type="EC" id="2.7.1.6" evidence="11"/>
<keyword evidence="6" id="KW-0418">Kinase</keyword>
<evidence type="ECO:0000259" key="13">
    <source>
        <dbReference type="Pfam" id="PF08544"/>
    </source>
</evidence>
<dbReference type="InterPro" id="IPR006203">
    <property type="entry name" value="GHMP_knse_ATP-bd_CS"/>
</dbReference>
<protein>
    <recommendedName>
        <fullName evidence="11">Galactokinase</fullName>
        <ecNumber evidence="11">2.7.1.6</ecNumber>
    </recommendedName>
</protein>